<keyword evidence="6" id="KW-1185">Reference proteome</keyword>
<dbReference type="InterPro" id="IPR036259">
    <property type="entry name" value="MFS_trans_sf"/>
</dbReference>
<organism evidence="5 6">
    <name type="scientific">Fusarium venenatum</name>
    <dbReference type="NCBI Taxonomy" id="56646"/>
    <lineage>
        <taxon>Eukaryota</taxon>
        <taxon>Fungi</taxon>
        <taxon>Dikarya</taxon>
        <taxon>Ascomycota</taxon>
        <taxon>Pezizomycotina</taxon>
        <taxon>Sordariomycetes</taxon>
        <taxon>Hypocreomycetidae</taxon>
        <taxon>Hypocreales</taxon>
        <taxon>Nectriaceae</taxon>
        <taxon>Fusarium</taxon>
    </lineage>
</organism>
<proteinExistence type="predicted"/>
<evidence type="ECO:0000256" key="4">
    <source>
        <dbReference type="ARBA" id="ARBA00023136"/>
    </source>
</evidence>
<dbReference type="InterPro" id="IPR050360">
    <property type="entry name" value="MFS_Sugar_Transporters"/>
</dbReference>
<evidence type="ECO:0000256" key="3">
    <source>
        <dbReference type="ARBA" id="ARBA00022989"/>
    </source>
</evidence>
<keyword evidence="2" id="KW-0812">Transmembrane</keyword>
<comment type="subcellular location">
    <subcellularLocation>
        <location evidence="1">Membrane</location>
        <topology evidence="1">Multi-pass membrane protein</topology>
    </subcellularLocation>
</comment>
<keyword evidence="4" id="KW-0472">Membrane</keyword>
<dbReference type="Proteomes" id="UP000245910">
    <property type="component" value="Chromosome III"/>
</dbReference>
<name>A0A2L2THE8_9HYPO</name>
<dbReference type="GO" id="GO:0005351">
    <property type="term" value="F:carbohydrate:proton symporter activity"/>
    <property type="evidence" value="ECO:0007669"/>
    <property type="project" value="TreeGrafter"/>
</dbReference>
<evidence type="ECO:0008006" key="7">
    <source>
        <dbReference type="Google" id="ProtNLM"/>
    </source>
</evidence>
<dbReference type="Pfam" id="PF00083">
    <property type="entry name" value="Sugar_tr"/>
    <property type="match status" value="1"/>
</dbReference>
<reference evidence="6" key="1">
    <citation type="submission" date="2014-10" db="EMBL/GenBank/DDBJ databases">
        <authorList>
            <person name="King R."/>
        </authorList>
    </citation>
    <scope>NUCLEOTIDE SEQUENCE [LARGE SCALE GENOMIC DNA]</scope>
    <source>
        <strain evidence="6">A3/5</strain>
    </source>
</reference>
<protein>
    <recommendedName>
        <fullName evidence="7">Major facilitator superfamily (MFS) profile domain-containing protein</fullName>
    </recommendedName>
</protein>
<evidence type="ECO:0000313" key="5">
    <source>
        <dbReference type="EMBL" id="CEI70394.1"/>
    </source>
</evidence>
<evidence type="ECO:0000256" key="1">
    <source>
        <dbReference type="ARBA" id="ARBA00004141"/>
    </source>
</evidence>
<dbReference type="EMBL" id="LN649231">
    <property type="protein sequence ID" value="CEI70394.1"/>
    <property type="molecule type" value="Genomic_DNA"/>
</dbReference>
<dbReference type="PANTHER" id="PTHR48022">
    <property type="entry name" value="PLASTIDIC GLUCOSE TRANSPORTER 4"/>
    <property type="match status" value="1"/>
</dbReference>
<dbReference type="InterPro" id="IPR005828">
    <property type="entry name" value="MFS_sugar_transport-like"/>
</dbReference>
<dbReference type="SUPFAM" id="SSF103473">
    <property type="entry name" value="MFS general substrate transporter"/>
    <property type="match status" value="1"/>
</dbReference>
<evidence type="ECO:0000313" key="6">
    <source>
        <dbReference type="Proteomes" id="UP000245910"/>
    </source>
</evidence>
<accession>A0A2L2THE8</accession>
<dbReference type="Gene3D" id="1.20.1250.20">
    <property type="entry name" value="MFS general substrate transporter like domains"/>
    <property type="match status" value="1"/>
</dbReference>
<dbReference type="PANTHER" id="PTHR48022:SF68">
    <property type="entry name" value="MAJOR FACILITATOR SUPERFAMILY (MFS) PROFILE DOMAIN-CONTAINING PROTEIN-RELATED"/>
    <property type="match status" value="1"/>
</dbReference>
<keyword evidence="3" id="KW-1133">Transmembrane helix</keyword>
<dbReference type="AlphaFoldDB" id="A0A2L2THE8"/>
<evidence type="ECO:0000256" key="2">
    <source>
        <dbReference type="ARBA" id="ARBA00022692"/>
    </source>
</evidence>
<dbReference type="GO" id="GO:0016020">
    <property type="term" value="C:membrane"/>
    <property type="evidence" value="ECO:0007669"/>
    <property type="project" value="UniProtKB-SubCell"/>
</dbReference>
<sequence length="175" mass="19441">MHRHDRINTIGATLQAYSYSLPQLIIGRLVSGYGFGHITATAPNWQAECSGAAHRGAAVMLQGLFISPGLVIGGWTNLGMSFHHGCLTFPSYPLSSRGTRISMRSSTPRDRFASCRNAYMISRRRPSAWLWGGRVWFSAGTFQPLGYLQTGNKYHVTRCNNLMLKKAKELLKIAH</sequence>